<protein>
    <recommendedName>
        <fullName evidence="11">Nicotinamide-nucleotide adenylyltransferase</fullName>
        <ecNumber evidence="11">2.7.7.1</ecNumber>
        <ecNumber evidence="11">2.7.7.18</ecNumber>
    </recommendedName>
</protein>
<gene>
    <name evidence="14" type="ORF">NTJ_09398</name>
</gene>
<proteinExistence type="inferred from homology"/>
<evidence type="ECO:0000256" key="3">
    <source>
        <dbReference type="ARBA" id="ARBA00007064"/>
    </source>
</evidence>
<evidence type="ECO:0000256" key="4">
    <source>
        <dbReference type="ARBA" id="ARBA00022642"/>
    </source>
</evidence>
<keyword evidence="9 11" id="KW-0520">NAD</keyword>
<evidence type="ECO:0000256" key="6">
    <source>
        <dbReference type="ARBA" id="ARBA00022695"/>
    </source>
</evidence>
<name>A0ABN7B0A4_9HEMI</name>
<dbReference type="InterPro" id="IPR004821">
    <property type="entry name" value="Cyt_trans-like"/>
</dbReference>
<dbReference type="EMBL" id="AP028915">
    <property type="protein sequence ID" value="BES96586.1"/>
    <property type="molecule type" value="Genomic_DNA"/>
</dbReference>
<organism evidence="14 15">
    <name type="scientific">Nesidiocoris tenuis</name>
    <dbReference type="NCBI Taxonomy" id="355587"/>
    <lineage>
        <taxon>Eukaryota</taxon>
        <taxon>Metazoa</taxon>
        <taxon>Ecdysozoa</taxon>
        <taxon>Arthropoda</taxon>
        <taxon>Hexapoda</taxon>
        <taxon>Insecta</taxon>
        <taxon>Pterygota</taxon>
        <taxon>Neoptera</taxon>
        <taxon>Paraneoptera</taxon>
        <taxon>Hemiptera</taxon>
        <taxon>Heteroptera</taxon>
        <taxon>Panheteroptera</taxon>
        <taxon>Cimicomorpha</taxon>
        <taxon>Miridae</taxon>
        <taxon>Dicyphina</taxon>
        <taxon>Nesidiocoris</taxon>
    </lineage>
</organism>
<dbReference type="InterPro" id="IPR005248">
    <property type="entry name" value="NadD/NMNAT"/>
</dbReference>
<evidence type="ECO:0000313" key="15">
    <source>
        <dbReference type="Proteomes" id="UP001307889"/>
    </source>
</evidence>
<dbReference type="PANTHER" id="PTHR12039:SF0">
    <property type="entry name" value="NICOTINAMIDE-NUCLEOTIDE ADENYLYLTRANSFERASE"/>
    <property type="match status" value="1"/>
</dbReference>
<keyword evidence="6 11" id="KW-0548">Nucleotidyltransferase</keyword>
<dbReference type="SUPFAM" id="SSF52374">
    <property type="entry name" value="Nucleotidylyl transferase"/>
    <property type="match status" value="1"/>
</dbReference>
<dbReference type="InterPro" id="IPR014729">
    <property type="entry name" value="Rossmann-like_a/b/a_fold"/>
</dbReference>
<dbReference type="CDD" id="cd09286">
    <property type="entry name" value="NMNAT_Eukarya"/>
    <property type="match status" value="1"/>
</dbReference>
<evidence type="ECO:0000256" key="9">
    <source>
        <dbReference type="ARBA" id="ARBA00023027"/>
    </source>
</evidence>
<dbReference type="Gene3D" id="3.40.50.620">
    <property type="entry name" value="HUPs"/>
    <property type="match status" value="1"/>
</dbReference>
<keyword evidence="4 11" id="KW-0662">Pyridine nucleotide biosynthesis</keyword>
<dbReference type="InterPro" id="IPR045094">
    <property type="entry name" value="NMNAT_euk"/>
</dbReference>
<sequence>MTHTKVILLACGSFNPPTFMHLRMFELARDHLNRLGRYQVIGGIVSPVHDDYGKKELISSTHRVSLLRLALQDSDWIFLSDWEVNQKSWVRTRLVLQHHQNKLNMYASELGSNKRHLDADVPEWVAHAQKYCAGSNCGVVVKLLCGGDLLDSFNSPGLWLKEDIESLIGDHGLAVVTRAGSDSYKCIYESDLLSKHQNNIVVVTEWIANEISSTKIRRALRRGESVKYLLPPDVIDYIKNNGLYSSSIDNKYQLFANSTSALTPSPNDIIMTLDVPDSSGNYNSPSHQLQNALAELPPASSSSPTTLESKRARPGHAVAMRKVHLGSRETDLETVGEVTDEEKETRVEIQITEDGTIRVISDKETTV</sequence>
<comment type="catalytic activity">
    <reaction evidence="11">
        <text>beta-nicotinamide D-ribonucleotide + ATP + H(+) = diphosphate + NAD(+)</text>
        <dbReference type="Rhea" id="RHEA:21360"/>
        <dbReference type="ChEBI" id="CHEBI:14649"/>
        <dbReference type="ChEBI" id="CHEBI:15378"/>
        <dbReference type="ChEBI" id="CHEBI:30616"/>
        <dbReference type="ChEBI" id="CHEBI:33019"/>
        <dbReference type="ChEBI" id="CHEBI:57540"/>
        <dbReference type="EC" id="2.7.7.1"/>
    </reaction>
</comment>
<evidence type="ECO:0000256" key="12">
    <source>
        <dbReference type="SAM" id="MobiDB-lite"/>
    </source>
</evidence>
<comment type="catalytic activity">
    <reaction evidence="10 11">
        <text>nicotinate beta-D-ribonucleotide + ATP + H(+) = deamido-NAD(+) + diphosphate</text>
        <dbReference type="Rhea" id="RHEA:22860"/>
        <dbReference type="ChEBI" id="CHEBI:15378"/>
        <dbReference type="ChEBI" id="CHEBI:30616"/>
        <dbReference type="ChEBI" id="CHEBI:33019"/>
        <dbReference type="ChEBI" id="CHEBI:57502"/>
        <dbReference type="ChEBI" id="CHEBI:58437"/>
        <dbReference type="EC" id="2.7.7.18"/>
    </reaction>
</comment>
<dbReference type="GO" id="GO:0016779">
    <property type="term" value="F:nucleotidyltransferase activity"/>
    <property type="evidence" value="ECO:0007669"/>
    <property type="project" value="UniProtKB-KW"/>
</dbReference>
<dbReference type="EC" id="2.7.7.1" evidence="11"/>
<evidence type="ECO:0000256" key="11">
    <source>
        <dbReference type="RuleBase" id="RU362021"/>
    </source>
</evidence>
<comment type="pathway">
    <text evidence="1 11">Cofactor biosynthesis; NAD(+) biosynthesis; NAD(+) from nicotinamide D-ribonucleotide: step 1/1.</text>
</comment>
<keyword evidence="5 11" id="KW-0808">Transferase</keyword>
<evidence type="ECO:0000259" key="13">
    <source>
        <dbReference type="Pfam" id="PF01467"/>
    </source>
</evidence>
<comment type="similarity">
    <text evidence="3 11">Belongs to the eukaryotic NMN adenylyltransferase family.</text>
</comment>
<dbReference type="NCBIfam" id="TIGR00482">
    <property type="entry name" value="nicotinate (nicotinamide) nucleotide adenylyltransferase"/>
    <property type="match status" value="1"/>
</dbReference>
<keyword evidence="15" id="KW-1185">Reference proteome</keyword>
<evidence type="ECO:0000256" key="7">
    <source>
        <dbReference type="ARBA" id="ARBA00022741"/>
    </source>
</evidence>
<evidence type="ECO:0000313" key="14">
    <source>
        <dbReference type="EMBL" id="BES96586.1"/>
    </source>
</evidence>
<dbReference type="Pfam" id="PF01467">
    <property type="entry name" value="CTP_transf_like"/>
    <property type="match status" value="1"/>
</dbReference>
<comment type="pathway">
    <text evidence="2">Cofactor biosynthesis; NAD(+) biosynthesis; deamido-NAD(+) from nicotinate D-ribonucleotide: step 1/1.</text>
</comment>
<reference evidence="14 15" key="1">
    <citation type="submission" date="2023-09" db="EMBL/GenBank/DDBJ databases">
        <title>Nesidiocoris tenuis whole genome shotgun sequence.</title>
        <authorList>
            <person name="Shibata T."/>
            <person name="Shimoda M."/>
            <person name="Kobayashi T."/>
            <person name="Uehara T."/>
        </authorList>
    </citation>
    <scope>NUCLEOTIDE SEQUENCE [LARGE SCALE GENOMIC DNA]</scope>
    <source>
        <strain evidence="14 15">Japan</strain>
    </source>
</reference>
<evidence type="ECO:0000256" key="8">
    <source>
        <dbReference type="ARBA" id="ARBA00022840"/>
    </source>
</evidence>
<dbReference type="EC" id="2.7.7.18" evidence="11"/>
<evidence type="ECO:0000256" key="10">
    <source>
        <dbReference type="ARBA" id="ARBA00048721"/>
    </source>
</evidence>
<dbReference type="PANTHER" id="PTHR12039">
    <property type="entry name" value="NICOTINAMIDE MONONUCLEOTIDE ADENYLYLTRANSFERASE"/>
    <property type="match status" value="1"/>
</dbReference>
<keyword evidence="7 11" id="KW-0547">Nucleotide-binding</keyword>
<dbReference type="Proteomes" id="UP001307889">
    <property type="component" value="Chromosome 7"/>
</dbReference>
<feature type="compositionally biased region" description="Low complexity" evidence="12">
    <location>
        <begin position="296"/>
        <end position="307"/>
    </location>
</feature>
<accession>A0ABN7B0A4</accession>
<feature type="region of interest" description="Disordered" evidence="12">
    <location>
        <begin position="296"/>
        <end position="315"/>
    </location>
</feature>
<feature type="domain" description="Cytidyltransferase-like" evidence="13">
    <location>
        <begin position="9"/>
        <end position="218"/>
    </location>
</feature>
<evidence type="ECO:0000256" key="5">
    <source>
        <dbReference type="ARBA" id="ARBA00022679"/>
    </source>
</evidence>
<dbReference type="InterPro" id="IPR051182">
    <property type="entry name" value="Euk_NMN_adenylyltrnsfrase"/>
</dbReference>
<evidence type="ECO:0000256" key="1">
    <source>
        <dbReference type="ARBA" id="ARBA00004658"/>
    </source>
</evidence>
<evidence type="ECO:0000256" key="2">
    <source>
        <dbReference type="ARBA" id="ARBA00005019"/>
    </source>
</evidence>
<keyword evidence="8 11" id="KW-0067">ATP-binding</keyword>